<name>A0A7M5XF29_9CNID</name>
<dbReference type="GO" id="GO:0008168">
    <property type="term" value="F:methyltransferase activity"/>
    <property type="evidence" value="ECO:0007669"/>
    <property type="project" value="InterPro"/>
</dbReference>
<dbReference type="PANTHER" id="PTHR12829:SF4">
    <property type="entry name" value="N(6)-ADENINE-SPECIFIC METHYLTRANSFERASE METTL4"/>
    <property type="match status" value="1"/>
</dbReference>
<evidence type="ECO:0000256" key="2">
    <source>
        <dbReference type="SAM" id="MobiDB-lite"/>
    </source>
</evidence>
<dbReference type="Proteomes" id="UP000594262">
    <property type="component" value="Unplaced"/>
</dbReference>
<dbReference type="InterPro" id="IPR007757">
    <property type="entry name" value="MT-A70-like"/>
</dbReference>
<dbReference type="InterPro" id="IPR029063">
    <property type="entry name" value="SAM-dependent_MTases_sf"/>
</dbReference>
<evidence type="ECO:0008006" key="5">
    <source>
        <dbReference type="Google" id="ProtNLM"/>
    </source>
</evidence>
<dbReference type="EnsemblMetazoa" id="CLYHEMT022018.2">
    <property type="protein sequence ID" value="CLYHEMP022018.2"/>
    <property type="gene ID" value="CLYHEMG022018"/>
</dbReference>
<dbReference type="PROSITE" id="PS51143">
    <property type="entry name" value="MT_A70"/>
    <property type="match status" value="1"/>
</dbReference>
<dbReference type="PROSITE" id="PS00092">
    <property type="entry name" value="N6_MTASE"/>
    <property type="match status" value="1"/>
</dbReference>
<organism evidence="3 4">
    <name type="scientific">Clytia hemisphaerica</name>
    <dbReference type="NCBI Taxonomy" id="252671"/>
    <lineage>
        <taxon>Eukaryota</taxon>
        <taxon>Metazoa</taxon>
        <taxon>Cnidaria</taxon>
        <taxon>Hydrozoa</taxon>
        <taxon>Hydroidolina</taxon>
        <taxon>Leptothecata</taxon>
        <taxon>Obeliida</taxon>
        <taxon>Clytiidae</taxon>
        <taxon>Clytia</taxon>
    </lineage>
</organism>
<dbReference type="GO" id="GO:0005634">
    <property type="term" value="C:nucleus"/>
    <property type="evidence" value="ECO:0007669"/>
    <property type="project" value="TreeGrafter"/>
</dbReference>
<feature type="region of interest" description="Disordered" evidence="2">
    <location>
        <begin position="1"/>
        <end position="34"/>
    </location>
</feature>
<dbReference type="AlphaFoldDB" id="A0A7M5XF29"/>
<dbReference type="OrthoDB" id="61116at2759"/>
<dbReference type="Pfam" id="PF05063">
    <property type="entry name" value="MT-A70"/>
    <property type="match status" value="1"/>
</dbReference>
<dbReference type="Gene3D" id="3.40.50.150">
    <property type="entry name" value="Vaccinia Virus protein VP39"/>
    <property type="match status" value="1"/>
</dbReference>
<dbReference type="GO" id="GO:0003676">
    <property type="term" value="F:nucleic acid binding"/>
    <property type="evidence" value="ECO:0007669"/>
    <property type="project" value="InterPro"/>
</dbReference>
<comment type="similarity">
    <text evidence="1">Belongs to the MT-A70-like family.</text>
</comment>
<sequence length="353" mass="41190">MSRDSSTREGDTEDNVELKCEEKPKKRKRKRKQPLNVGELKMLQYHQKHSPFITRAKDEIVLTDAIKEHLSKLQGTLNLAGQQSINSTEPFDELTEGCNEEGCCKLKDCHILNASNNFLTSIFDRKIINPRNKAIIMNYDNKDYVIPKKSSFVVSEFRNWVFQCDSLGEKYDLIVMDPPWENKSAKRKKSYNYLPEYDLKKLPIDKILHNGGLVVVWVTNKQKYLEFVRDVLFPFWGVELLGHWHWVKIGVDGDYITNIYSTQRKPYEPVLIGRKVPKLTSCEKVPENRIICSVPLNQHSRKPPLNQILEPFLPRNPRCLEMFARSLTPEWDSWGNETIKFQNLSCYVKKEVA</sequence>
<evidence type="ECO:0000313" key="3">
    <source>
        <dbReference type="EnsemblMetazoa" id="CLYHEMP022018.2"/>
    </source>
</evidence>
<dbReference type="GO" id="GO:0032259">
    <property type="term" value="P:methylation"/>
    <property type="evidence" value="ECO:0007669"/>
    <property type="project" value="InterPro"/>
</dbReference>
<dbReference type="SUPFAM" id="SSF53335">
    <property type="entry name" value="S-adenosyl-L-methionine-dependent methyltransferases"/>
    <property type="match status" value="1"/>
</dbReference>
<evidence type="ECO:0000313" key="4">
    <source>
        <dbReference type="Proteomes" id="UP000594262"/>
    </source>
</evidence>
<proteinExistence type="inferred from homology"/>
<dbReference type="EnsemblMetazoa" id="CLYHEMT022018.1">
    <property type="protein sequence ID" value="CLYHEMP022018.1"/>
    <property type="gene ID" value="CLYHEMG022018"/>
</dbReference>
<accession>A0A7M5XF29</accession>
<dbReference type="InterPro" id="IPR002052">
    <property type="entry name" value="DNA_methylase_N6_adenine_CS"/>
</dbReference>
<protein>
    <recommendedName>
        <fullName evidence="5">Methyltransferase-like protein 4</fullName>
    </recommendedName>
</protein>
<feature type="compositionally biased region" description="Basic and acidic residues" evidence="2">
    <location>
        <begin position="1"/>
        <end position="24"/>
    </location>
</feature>
<keyword evidence="4" id="KW-1185">Reference proteome</keyword>
<dbReference type="PANTHER" id="PTHR12829">
    <property type="entry name" value="N6-ADENOSINE-METHYLTRANSFERASE"/>
    <property type="match status" value="1"/>
</dbReference>
<reference evidence="3" key="1">
    <citation type="submission" date="2021-01" db="UniProtKB">
        <authorList>
            <consortium name="EnsemblMetazoa"/>
        </authorList>
    </citation>
    <scope>IDENTIFICATION</scope>
</reference>
<evidence type="ECO:0000256" key="1">
    <source>
        <dbReference type="PROSITE-ProRule" id="PRU00489"/>
    </source>
</evidence>